<dbReference type="PANTHER" id="PTHR13370">
    <property type="entry name" value="RNA METHYLASE-RELATED"/>
    <property type="match status" value="1"/>
</dbReference>
<dbReference type="Proteomes" id="UP000177171">
    <property type="component" value="Unassembled WGS sequence"/>
</dbReference>
<dbReference type="GO" id="GO:0003677">
    <property type="term" value="F:DNA binding"/>
    <property type="evidence" value="ECO:0007669"/>
    <property type="project" value="InterPro"/>
</dbReference>
<dbReference type="PANTHER" id="PTHR13370:SF3">
    <property type="entry name" value="TRNA (GUANINE(10)-N2)-METHYLTRANSFERASE HOMOLOG"/>
    <property type="match status" value="1"/>
</dbReference>
<sequence length="278" mass="31762">MKSISLKEEIDTTRESSLVFGDAIKILRSLPSHSVDHCITDPPYNISGYDHKKKIGWLQSNEVWTKEKNFSKIDAGWDKFSDDDYLSFTKDWLFEVARVVKPNGNIIVFGSYHNIYQIGTILQNLNRKLINSIIWYKRNAFPNVTQRMLCESTEHIIWAVNETKKNAKNWIFNYKKLKEINGGIQMRNMWDIPSTSISEKRHGKHPSQKPVELINRLVVGTSNKGDIIIDPFMGSGTLPVVAQMTGRKFIGIDNNKHYCKLALKRINDSGIASSGFVA</sequence>
<dbReference type="GO" id="GO:0032259">
    <property type="term" value="P:methylation"/>
    <property type="evidence" value="ECO:0007669"/>
    <property type="project" value="UniProtKB-KW"/>
</dbReference>
<evidence type="ECO:0000313" key="7">
    <source>
        <dbReference type="Proteomes" id="UP000177171"/>
    </source>
</evidence>
<evidence type="ECO:0000256" key="2">
    <source>
        <dbReference type="ARBA" id="ARBA00022603"/>
    </source>
</evidence>
<dbReference type="InterPro" id="IPR001091">
    <property type="entry name" value="RM_Methyltransferase"/>
</dbReference>
<organism evidence="6 7">
    <name type="scientific">Candidatus Sungbacteria bacterium RIFCSPLOWO2_12_FULL_41_11</name>
    <dbReference type="NCBI Taxonomy" id="1802286"/>
    <lineage>
        <taxon>Bacteria</taxon>
        <taxon>Candidatus Sungiibacteriota</taxon>
    </lineage>
</organism>
<accession>A0A1G2LMR5</accession>
<dbReference type="GO" id="GO:0009007">
    <property type="term" value="F:site-specific DNA-methyltransferase (adenine-specific) activity"/>
    <property type="evidence" value="ECO:0007669"/>
    <property type="project" value="TreeGrafter"/>
</dbReference>
<dbReference type="InterPro" id="IPR002052">
    <property type="entry name" value="DNA_methylase_N6_adenine_CS"/>
</dbReference>
<evidence type="ECO:0000256" key="3">
    <source>
        <dbReference type="ARBA" id="ARBA00022679"/>
    </source>
</evidence>
<keyword evidence="2" id="KW-0489">Methyltransferase</keyword>
<dbReference type="EMBL" id="MHQY01000037">
    <property type="protein sequence ID" value="OHA12917.1"/>
    <property type="molecule type" value="Genomic_DNA"/>
</dbReference>
<gene>
    <name evidence="6" type="ORF">A3G49_04405</name>
</gene>
<dbReference type="PRINTS" id="PR00508">
    <property type="entry name" value="S21N4MTFRASE"/>
</dbReference>
<dbReference type="InterPro" id="IPR029063">
    <property type="entry name" value="SAM-dependent_MTases_sf"/>
</dbReference>
<evidence type="ECO:0000259" key="5">
    <source>
        <dbReference type="Pfam" id="PF01555"/>
    </source>
</evidence>
<reference evidence="6 7" key="1">
    <citation type="journal article" date="2016" name="Nat. Commun.">
        <title>Thousands of microbial genomes shed light on interconnected biogeochemical processes in an aquifer system.</title>
        <authorList>
            <person name="Anantharaman K."/>
            <person name="Brown C.T."/>
            <person name="Hug L.A."/>
            <person name="Sharon I."/>
            <person name="Castelle C.J."/>
            <person name="Probst A.J."/>
            <person name="Thomas B.C."/>
            <person name="Singh A."/>
            <person name="Wilkins M.J."/>
            <person name="Karaoz U."/>
            <person name="Brodie E.L."/>
            <person name="Williams K.H."/>
            <person name="Hubbard S.S."/>
            <person name="Banfield J.F."/>
        </authorList>
    </citation>
    <scope>NUCLEOTIDE SEQUENCE [LARGE SCALE GENOMIC DNA]</scope>
</reference>
<comment type="similarity">
    <text evidence="1 4">Belongs to the N(4)/N(6)-methyltransferase family.</text>
</comment>
<dbReference type="Pfam" id="PF01555">
    <property type="entry name" value="N6_N4_Mtase"/>
    <property type="match status" value="1"/>
</dbReference>
<keyword evidence="3" id="KW-0808">Transferase</keyword>
<proteinExistence type="inferred from homology"/>
<dbReference type="Gene3D" id="3.40.50.150">
    <property type="entry name" value="Vaccinia Virus protein VP39"/>
    <property type="match status" value="1"/>
</dbReference>
<dbReference type="GO" id="GO:0008170">
    <property type="term" value="F:N-methyltransferase activity"/>
    <property type="evidence" value="ECO:0007669"/>
    <property type="project" value="InterPro"/>
</dbReference>
<dbReference type="GO" id="GO:0005737">
    <property type="term" value="C:cytoplasm"/>
    <property type="evidence" value="ECO:0007669"/>
    <property type="project" value="TreeGrafter"/>
</dbReference>
<name>A0A1G2LMR5_9BACT</name>
<comment type="caution">
    <text evidence="6">The sequence shown here is derived from an EMBL/GenBank/DDBJ whole genome shotgun (WGS) entry which is preliminary data.</text>
</comment>
<dbReference type="PROSITE" id="PS00092">
    <property type="entry name" value="N6_MTASE"/>
    <property type="match status" value="1"/>
</dbReference>
<dbReference type="AlphaFoldDB" id="A0A1G2LMR5"/>
<evidence type="ECO:0000256" key="1">
    <source>
        <dbReference type="ARBA" id="ARBA00006594"/>
    </source>
</evidence>
<feature type="domain" description="DNA methylase N-4/N-6" evidence="5">
    <location>
        <begin position="35"/>
        <end position="263"/>
    </location>
</feature>
<dbReference type="EC" id="2.1.1.-" evidence="4"/>
<dbReference type="InterPro" id="IPR002941">
    <property type="entry name" value="DNA_methylase_N4/N6"/>
</dbReference>
<dbReference type="SUPFAM" id="SSF53335">
    <property type="entry name" value="S-adenosyl-L-methionine-dependent methyltransferases"/>
    <property type="match status" value="1"/>
</dbReference>
<evidence type="ECO:0000256" key="4">
    <source>
        <dbReference type="RuleBase" id="RU362026"/>
    </source>
</evidence>
<evidence type="ECO:0000313" key="6">
    <source>
        <dbReference type="EMBL" id="OHA12917.1"/>
    </source>
</evidence>
<protein>
    <recommendedName>
        <fullName evidence="4">Methyltransferase</fullName>
        <ecNumber evidence="4">2.1.1.-</ecNumber>
    </recommendedName>
</protein>